<dbReference type="Proteomes" id="UP000537126">
    <property type="component" value="Unassembled WGS sequence"/>
</dbReference>
<dbReference type="PANTHER" id="PTHR30121">
    <property type="entry name" value="UNCHARACTERIZED PROTEIN YJGR-RELATED"/>
    <property type="match status" value="1"/>
</dbReference>
<dbReference type="InterPro" id="IPR033186">
    <property type="entry name" value="HerA_C"/>
</dbReference>
<reference evidence="3 4" key="1">
    <citation type="submission" date="2020-03" db="EMBL/GenBank/DDBJ databases">
        <title>Genomic Encyclopedia of Type Strains, Phase IV (KMG-IV): sequencing the most valuable type-strain genomes for metagenomic binning, comparative biology and taxonomic classification.</title>
        <authorList>
            <person name="Goeker M."/>
        </authorList>
    </citation>
    <scope>NUCLEOTIDE SEQUENCE [LARGE SCALE GENOMIC DNA]</scope>
    <source>
        <strain evidence="3 4">DSM 5718</strain>
    </source>
</reference>
<evidence type="ECO:0000313" key="4">
    <source>
        <dbReference type="Proteomes" id="UP000537126"/>
    </source>
</evidence>
<name>A0A846MP07_9BACT</name>
<dbReference type="InterPro" id="IPR038472">
    <property type="entry name" value="DndE_sf"/>
</dbReference>
<dbReference type="InterPro" id="IPR002543">
    <property type="entry name" value="FtsK_dom"/>
</dbReference>
<sequence length="521" mass="59443">MTSNIHIKTSEENQKRISFLTKKIYTDAPENLIARLALVLSLRTGKKIDLETEKKDSKGKEYKEDTLFGKYKDIYVALVCQHYSISPDDPKLPQYVKAHVDHGIELIHNEITTQSSTIRGTDYLLKKVTDGVFELVSIDTLAPTITSPHYSIPGKKHYSAPIKIEIGKLKNGKVLQFEWNNTQFRPNCHIAIAGTSGSGKTRFARHLIKEIVNKTNHQVNFLFIDFKGQGRQQENYSDLFINETNCEYRDLSKSKFPINPLSIINTINESEKISSILRFIDILTKCNPKIGEVQKSHLKTAIKNAIDNLSSGEPLTFNHIYQQLESNKPDSLTELIDRLAELPLFDTQNNAEVINNNYYLSIPSSLPENVRITAVFLVIYYIYHIFIQMEDTPNEQGYQGVRFLLVIDEAHFVFKDKATHSLLEEILRTIRSKGVGIMLISQTITDFVHKSFHLGSACGTNFLFQLKEQKTQTIREFANYPQNLDSKVKQAMEQLKPGEALTNLKEEEGYQLGTPFQTYAI</sequence>
<organism evidence="3 4">
    <name type="scientific">Thermonema lapsum</name>
    <dbReference type="NCBI Taxonomy" id="28195"/>
    <lineage>
        <taxon>Bacteria</taxon>
        <taxon>Pseudomonadati</taxon>
        <taxon>Bacteroidota</taxon>
        <taxon>Cytophagia</taxon>
        <taxon>Cytophagales</taxon>
        <taxon>Thermonemataceae</taxon>
        <taxon>Thermonema</taxon>
    </lineage>
</organism>
<feature type="domain" description="Helicase HerA-like C-terminal" evidence="2">
    <location>
        <begin position="400"/>
        <end position="509"/>
    </location>
</feature>
<dbReference type="AlphaFoldDB" id="A0A846MP07"/>
<evidence type="ECO:0000259" key="2">
    <source>
        <dbReference type="Pfam" id="PF05872"/>
    </source>
</evidence>
<evidence type="ECO:0000259" key="1">
    <source>
        <dbReference type="Pfam" id="PF01580"/>
    </source>
</evidence>
<proteinExistence type="predicted"/>
<dbReference type="Gene3D" id="3.40.50.300">
    <property type="entry name" value="P-loop containing nucleotide triphosphate hydrolases"/>
    <property type="match status" value="2"/>
</dbReference>
<protein>
    <submittedName>
        <fullName evidence="3">DNA sulfur modification protein DndE</fullName>
    </submittedName>
</protein>
<dbReference type="InterPro" id="IPR014969">
    <property type="entry name" value="DNA_S_DndE"/>
</dbReference>
<feature type="domain" description="FtsK" evidence="1">
    <location>
        <begin position="161"/>
        <end position="232"/>
    </location>
</feature>
<dbReference type="PANTHER" id="PTHR30121:SF6">
    <property type="entry name" value="SLR6007 PROTEIN"/>
    <property type="match status" value="1"/>
</dbReference>
<dbReference type="Gene3D" id="1.10.1220.160">
    <property type="entry name" value="DNA sulphur modification protein DndE"/>
    <property type="match status" value="1"/>
</dbReference>
<dbReference type="Pfam" id="PF08870">
    <property type="entry name" value="DndE"/>
    <property type="match status" value="1"/>
</dbReference>
<dbReference type="Pfam" id="PF05872">
    <property type="entry name" value="HerA_C"/>
    <property type="match status" value="1"/>
</dbReference>
<dbReference type="SUPFAM" id="SSF52540">
    <property type="entry name" value="P-loop containing nucleoside triphosphate hydrolases"/>
    <property type="match status" value="1"/>
</dbReference>
<gene>
    <name evidence="3" type="ORF">FHS56_000779</name>
</gene>
<keyword evidence="4" id="KW-1185">Reference proteome</keyword>
<comment type="caution">
    <text evidence="3">The sequence shown here is derived from an EMBL/GenBank/DDBJ whole genome shotgun (WGS) entry which is preliminary data.</text>
</comment>
<dbReference type="GO" id="GO:0005524">
    <property type="term" value="F:ATP binding"/>
    <property type="evidence" value="ECO:0007669"/>
    <property type="project" value="InterPro"/>
</dbReference>
<dbReference type="EMBL" id="JAASRN010000001">
    <property type="protein sequence ID" value="NIK73293.1"/>
    <property type="molecule type" value="Genomic_DNA"/>
</dbReference>
<dbReference type="Pfam" id="PF01580">
    <property type="entry name" value="FtsK_SpoIIIE"/>
    <property type="match status" value="1"/>
</dbReference>
<accession>A0A846MP07</accession>
<dbReference type="InterPro" id="IPR027417">
    <property type="entry name" value="P-loop_NTPase"/>
</dbReference>
<dbReference type="GO" id="GO:0003677">
    <property type="term" value="F:DNA binding"/>
    <property type="evidence" value="ECO:0007669"/>
    <property type="project" value="InterPro"/>
</dbReference>
<dbReference type="RefSeq" id="WP_166918550.1">
    <property type="nucleotide sequence ID" value="NZ_JAASRN010000001.1"/>
</dbReference>
<dbReference type="InterPro" id="IPR051162">
    <property type="entry name" value="T4SS_component"/>
</dbReference>
<evidence type="ECO:0000313" key="3">
    <source>
        <dbReference type="EMBL" id="NIK73293.1"/>
    </source>
</evidence>